<dbReference type="PANTHER" id="PTHR21666:SF270">
    <property type="entry name" value="MUREIN HYDROLASE ACTIVATOR ENVC"/>
    <property type="match status" value="1"/>
</dbReference>
<organism evidence="2 3">
    <name type="scientific">Irregularibacter muris</name>
    <dbReference type="NCBI Taxonomy" id="1796619"/>
    <lineage>
        <taxon>Bacteria</taxon>
        <taxon>Bacillati</taxon>
        <taxon>Bacillota</taxon>
        <taxon>Clostridia</taxon>
        <taxon>Eubacteriales</taxon>
        <taxon>Eubacteriaceae</taxon>
        <taxon>Irregularibacter</taxon>
    </lineage>
</organism>
<sequence length="274" mass="31867">MVFRRRYKSRKKILLFALLCLFSILILFNSLFKMGKSHDIDNIPSLSLELYFTLEENIGIKWYYFAAMDIIERNWSENIEEKKYEKIAILYTKNQGDINKTLRNYKSKRYAKKVIKKSKKLSKIDQIYRNKQFPIPKDVAYHYENGWGDDRTYGGDRKHEGIDLIADKGTPVYSVGNGKIENVGWNELGGWRVGITGEDGIYYYYAHLDRYGKNIKQGKNISGGEIIGYVGNTGYGPEGTEGKFVDHLHFGMYQEGEAINPYPFLKGWEIKQEN</sequence>
<gene>
    <name evidence="2" type="ORF">NSA47_01700</name>
</gene>
<name>A0AAE3HCD9_9FIRM</name>
<dbReference type="SUPFAM" id="SSF51261">
    <property type="entry name" value="Duplicated hybrid motif"/>
    <property type="match status" value="1"/>
</dbReference>
<dbReference type="InterPro" id="IPR016047">
    <property type="entry name" value="M23ase_b-sheet_dom"/>
</dbReference>
<evidence type="ECO:0000313" key="2">
    <source>
        <dbReference type="EMBL" id="MCR1897702.1"/>
    </source>
</evidence>
<proteinExistence type="predicted"/>
<dbReference type="Proteomes" id="UP001205748">
    <property type="component" value="Unassembled WGS sequence"/>
</dbReference>
<protein>
    <submittedName>
        <fullName evidence="2">M23 family metallopeptidase</fullName>
    </submittedName>
</protein>
<feature type="domain" description="M23ase beta-sheet core" evidence="1">
    <location>
        <begin position="158"/>
        <end position="261"/>
    </location>
</feature>
<dbReference type="Gene3D" id="2.70.70.10">
    <property type="entry name" value="Glucose Permease (Domain IIA)"/>
    <property type="match status" value="1"/>
</dbReference>
<accession>A0AAE3HCD9</accession>
<dbReference type="InterPro" id="IPR011055">
    <property type="entry name" value="Dup_hybrid_motif"/>
</dbReference>
<reference evidence="2" key="1">
    <citation type="submission" date="2022-07" db="EMBL/GenBank/DDBJ databases">
        <title>Enhanced cultured diversity of the mouse gut microbiota enables custom-made synthetic communities.</title>
        <authorList>
            <person name="Afrizal A."/>
        </authorList>
    </citation>
    <scope>NUCLEOTIDE SEQUENCE</scope>
    <source>
        <strain evidence="2">DSM 28593</strain>
    </source>
</reference>
<dbReference type="EMBL" id="JANKAS010000001">
    <property type="protein sequence ID" value="MCR1897702.1"/>
    <property type="molecule type" value="Genomic_DNA"/>
</dbReference>
<dbReference type="CDD" id="cd12797">
    <property type="entry name" value="M23_peptidase"/>
    <property type="match status" value="1"/>
</dbReference>
<keyword evidence="3" id="KW-1185">Reference proteome</keyword>
<dbReference type="PANTHER" id="PTHR21666">
    <property type="entry name" value="PEPTIDASE-RELATED"/>
    <property type="match status" value="1"/>
</dbReference>
<dbReference type="Pfam" id="PF01551">
    <property type="entry name" value="Peptidase_M23"/>
    <property type="match status" value="1"/>
</dbReference>
<evidence type="ECO:0000313" key="3">
    <source>
        <dbReference type="Proteomes" id="UP001205748"/>
    </source>
</evidence>
<dbReference type="GO" id="GO:0004222">
    <property type="term" value="F:metalloendopeptidase activity"/>
    <property type="evidence" value="ECO:0007669"/>
    <property type="project" value="TreeGrafter"/>
</dbReference>
<comment type="caution">
    <text evidence="2">The sequence shown here is derived from an EMBL/GenBank/DDBJ whole genome shotgun (WGS) entry which is preliminary data.</text>
</comment>
<evidence type="ECO:0000259" key="1">
    <source>
        <dbReference type="Pfam" id="PF01551"/>
    </source>
</evidence>
<dbReference type="InterPro" id="IPR050570">
    <property type="entry name" value="Cell_wall_metabolism_enzyme"/>
</dbReference>
<dbReference type="AlphaFoldDB" id="A0AAE3HCD9"/>